<comment type="similarity">
    <text evidence="3">Belongs to the peptidase M1 family.</text>
</comment>
<dbReference type="InterPro" id="IPR016024">
    <property type="entry name" value="ARM-type_fold"/>
</dbReference>
<dbReference type="EC" id="3.4.11.2" evidence="4"/>
<dbReference type="InterPro" id="IPR015211">
    <property type="entry name" value="Peptidase_M1_C"/>
</dbReference>
<dbReference type="SMART" id="SM01263">
    <property type="entry name" value="Leuk-A4-hydro_C"/>
    <property type="match status" value="1"/>
</dbReference>
<dbReference type="GO" id="GO:0008237">
    <property type="term" value="F:metallopeptidase activity"/>
    <property type="evidence" value="ECO:0007669"/>
    <property type="project" value="UniProtKB-KW"/>
</dbReference>
<evidence type="ECO:0000313" key="17">
    <source>
        <dbReference type="Proteomes" id="UP000184212"/>
    </source>
</evidence>
<dbReference type="PROSITE" id="PS51257">
    <property type="entry name" value="PROKAR_LIPOPROTEIN"/>
    <property type="match status" value="1"/>
</dbReference>
<comment type="catalytic activity">
    <reaction evidence="1">
        <text>Release of an N-terminal amino acid, Xaa-|-Yaa- from a peptide, amide or arylamide. Xaa is preferably Ala, but may be most amino acids including Pro (slow action). When a terminal hydrophobic residue is followed by a prolyl residue, the two may be released as an intact Xaa-Pro dipeptide.</text>
        <dbReference type="EC" id="3.4.11.2"/>
    </reaction>
</comment>
<dbReference type="InterPro" id="IPR049980">
    <property type="entry name" value="LTA4H_cat"/>
</dbReference>
<evidence type="ECO:0000256" key="7">
    <source>
        <dbReference type="ARBA" id="ARBA00022670"/>
    </source>
</evidence>
<dbReference type="Pfam" id="PF09127">
    <property type="entry name" value="Leuk-A4-hydro_C"/>
    <property type="match status" value="1"/>
</dbReference>
<feature type="binding site" evidence="14">
    <location>
        <position position="315"/>
    </location>
    <ligand>
        <name>Zn(2+)</name>
        <dbReference type="ChEBI" id="CHEBI:29105"/>
        <note>catalytic</note>
    </ligand>
</feature>
<dbReference type="InterPro" id="IPR034015">
    <property type="entry name" value="M1_LTA4H"/>
</dbReference>
<keyword evidence="9" id="KW-0378">Hydrolase</keyword>
<dbReference type="SUPFAM" id="SSF55486">
    <property type="entry name" value="Metalloproteases ('zincins'), catalytic domain"/>
    <property type="match status" value="1"/>
</dbReference>
<keyword evidence="16" id="KW-0031">Aminopeptidase</keyword>
<keyword evidence="11" id="KW-0482">Metalloprotease</keyword>
<accession>A0A1M5XMM6</accession>
<dbReference type="PANTHER" id="PTHR45726:SF3">
    <property type="entry name" value="LEUKOTRIENE A-4 HYDROLASE"/>
    <property type="match status" value="1"/>
</dbReference>
<feature type="binding site" evidence="13">
    <location>
        <begin position="574"/>
        <end position="576"/>
    </location>
    <ligand>
        <name>a peptide</name>
        <dbReference type="ChEBI" id="CHEBI:60466"/>
    </ligand>
</feature>
<dbReference type="Proteomes" id="UP000184212">
    <property type="component" value="Unassembled WGS sequence"/>
</dbReference>
<dbReference type="EMBL" id="FQWQ01000006">
    <property type="protein sequence ID" value="SHI00902.1"/>
    <property type="molecule type" value="Genomic_DNA"/>
</dbReference>
<evidence type="ECO:0000256" key="13">
    <source>
        <dbReference type="PIRSR" id="PIRSR634015-2"/>
    </source>
</evidence>
<dbReference type="RefSeq" id="WP_073143287.1">
    <property type="nucleotide sequence ID" value="NZ_FQWQ01000006.1"/>
</dbReference>
<dbReference type="Gene3D" id="2.60.40.1730">
    <property type="entry name" value="tricorn interacting facor f3 domain"/>
    <property type="match status" value="1"/>
</dbReference>
<dbReference type="InterPro" id="IPR042097">
    <property type="entry name" value="Aminopeptidase_N-like_N_sf"/>
</dbReference>
<evidence type="ECO:0000256" key="10">
    <source>
        <dbReference type="ARBA" id="ARBA00022833"/>
    </source>
</evidence>
<dbReference type="InterPro" id="IPR038502">
    <property type="entry name" value="M1_LTA-4_hydro/amino_C_sf"/>
</dbReference>
<feature type="binding site" evidence="14">
    <location>
        <position position="334"/>
    </location>
    <ligand>
        <name>Zn(2+)</name>
        <dbReference type="ChEBI" id="CHEBI:29105"/>
        <note>catalytic</note>
    </ligand>
</feature>
<dbReference type="FunFam" id="3.30.2010.30:FF:000001">
    <property type="entry name" value="Leukotriene A(4) hydrolase"/>
    <property type="match status" value="1"/>
</dbReference>
<organism evidence="16 17">
    <name type="scientific">Chryseolinea serpens</name>
    <dbReference type="NCBI Taxonomy" id="947013"/>
    <lineage>
        <taxon>Bacteria</taxon>
        <taxon>Pseudomonadati</taxon>
        <taxon>Bacteroidota</taxon>
        <taxon>Cytophagia</taxon>
        <taxon>Cytophagales</taxon>
        <taxon>Fulvivirgaceae</taxon>
        <taxon>Chryseolinea</taxon>
    </lineage>
</organism>
<dbReference type="InterPro" id="IPR001930">
    <property type="entry name" value="Peptidase_M1"/>
</dbReference>
<dbReference type="Gene3D" id="3.30.2010.30">
    <property type="match status" value="1"/>
</dbReference>
<feature type="binding site" evidence="13">
    <location>
        <begin position="282"/>
        <end position="287"/>
    </location>
    <ligand>
        <name>a peptide</name>
        <dbReference type="ChEBI" id="CHEBI:60466"/>
    </ligand>
</feature>
<keyword evidence="6" id="KW-0963">Cytoplasm</keyword>
<dbReference type="OrthoDB" id="100605at2"/>
<evidence type="ECO:0000256" key="5">
    <source>
        <dbReference type="ARBA" id="ARBA00015611"/>
    </source>
</evidence>
<gene>
    <name evidence="16" type="ORF">SAMN04488109_6735</name>
</gene>
<feature type="binding site" evidence="13">
    <location>
        <begin position="155"/>
        <end position="157"/>
    </location>
    <ligand>
        <name>a peptide</name>
        <dbReference type="ChEBI" id="CHEBI:60466"/>
    </ligand>
</feature>
<dbReference type="Gene3D" id="1.25.40.320">
    <property type="entry name" value="Peptidase M1, leukotriene A4 hydrolase/aminopeptidase C-terminal domain"/>
    <property type="match status" value="1"/>
</dbReference>
<evidence type="ECO:0000256" key="3">
    <source>
        <dbReference type="ARBA" id="ARBA00010136"/>
    </source>
</evidence>
<comment type="cofactor">
    <cofactor evidence="14">
        <name>Zn(2+)</name>
        <dbReference type="ChEBI" id="CHEBI:29105"/>
    </cofactor>
    <text evidence="14">Binds 1 zinc ion per subunit.</text>
</comment>
<dbReference type="Pfam" id="PF01433">
    <property type="entry name" value="Peptidase_M1"/>
    <property type="match status" value="1"/>
</dbReference>
<evidence type="ECO:0000256" key="6">
    <source>
        <dbReference type="ARBA" id="ARBA00022490"/>
    </source>
</evidence>
<evidence type="ECO:0000256" key="4">
    <source>
        <dbReference type="ARBA" id="ARBA00012564"/>
    </source>
</evidence>
<dbReference type="GO" id="GO:0008270">
    <property type="term" value="F:zinc ion binding"/>
    <property type="evidence" value="ECO:0007669"/>
    <property type="project" value="InterPro"/>
</dbReference>
<evidence type="ECO:0000256" key="9">
    <source>
        <dbReference type="ARBA" id="ARBA00022801"/>
    </source>
</evidence>
<evidence type="ECO:0000256" key="8">
    <source>
        <dbReference type="ARBA" id="ARBA00022723"/>
    </source>
</evidence>
<dbReference type="InterPro" id="IPR045357">
    <property type="entry name" value="Aminopeptidase_N-like_N"/>
</dbReference>
<keyword evidence="8 14" id="KW-0479">Metal-binding</keyword>
<dbReference type="STRING" id="947013.SAMN04488109_6735"/>
<sequence>MKNLAVCLSLIAVIIYGCSPAEKPTEVMTIQDPHTFSVPGTATVTHLKWKATVDFDTKTIKATASWQIKTQPDADVIIFDTKDLTIDSVTFDDGKPADFKLGNPDSLLGKPLAVLLRPGVKTVNITYQTAPGAEALQWLSPAQTAGKHEPFLFTQSEAILARSWVPCQDSPSVRFTYEADVTVPKQLLALMSASNPQQKNASGTYHFEMKQPIPSYLLALAVGDIAFKPVSARSGVYAEPSVVDTATWELVDMEKMIAGAEELYGAYPWERYDVIVLPPSFPFGGMENPRLTFATPTILAGDRSLTSLIAHELAHSWSGNLVTNATWNDFWLNEGFTVYFEHRIMEKLYGKDYSEMLAMLSLQELKETIAALKADNLYGDTKLKLDLEGRNPDDGMTDIAYNKGYFFLRSIEEQYGRDKFDAFLKDYFTANAFHGVNTDGFIRYIKTYYKDKFSIALDDANFTAWIFTEGLPQNCPVPVSDRFAKVDAFLAQWKATGKTDDAVAKAWSTHEWLHFIKNLPDKLSPAQLKALDTFGHFTASGNSEIVTAWLVKTIRFGYTPAETKLEDFLVHNGRRKFLSPLYNELVKTPEGKKKAQAIYRKARPNYHFVATNTFDKLLK</sequence>
<dbReference type="InterPro" id="IPR027268">
    <property type="entry name" value="Peptidase_M4/M1_CTD_sf"/>
</dbReference>
<dbReference type="PRINTS" id="PR00756">
    <property type="entry name" value="ALADIPTASE"/>
</dbReference>
<feature type="active site" description="Proton acceptor" evidence="12">
    <location>
        <position position="312"/>
    </location>
</feature>
<evidence type="ECO:0000313" key="16">
    <source>
        <dbReference type="EMBL" id="SHI00902.1"/>
    </source>
</evidence>
<dbReference type="CDD" id="cd09599">
    <property type="entry name" value="M1_LTA4H"/>
    <property type="match status" value="1"/>
</dbReference>
<comment type="subcellular location">
    <subcellularLocation>
        <location evidence="2">Cytoplasm</location>
    </subcellularLocation>
</comment>
<feature type="domain" description="Peptidase M1 leukotriene A4 hydrolase/aminopeptidase C-terminal" evidence="15">
    <location>
        <begin position="480"/>
        <end position="618"/>
    </location>
</feature>
<evidence type="ECO:0000256" key="11">
    <source>
        <dbReference type="ARBA" id="ARBA00023049"/>
    </source>
</evidence>
<evidence type="ECO:0000256" key="12">
    <source>
        <dbReference type="PIRSR" id="PIRSR634015-1"/>
    </source>
</evidence>
<feature type="binding site" evidence="14">
    <location>
        <position position="311"/>
    </location>
    <ligand>
        <name>Zn(2+)</name>
        <dbReference type="ChEBI" id="CHEBI:29105"/>
        <note>catalytic</note>
    </ligand>
</feature>
<dbReference type="Gene3D" id="1.10.390.10">
    <property type="entry name" value="Neutral Protease Domain 2"/>
    <property type="match status" value="1"/>
</dbReference>
<dbReference type="GO" id="GO:0005737">
    <property type="term" value="C:cytoplasm"/>
    <property type="evidence" value="ECO:0007669"/>
    <property type="project" value="UniProtKB-SubCell"/>
</dbReference>
<name>A0A1M5XMM6_9BACT</name>
<evidence type="ECO:0000256" key="2">
    <source>
        <dbReference type="ARBA" id="ARBA00004496"/>
    </source>
</evidence>
<evidence type="ECO:0000256" key="14">
    <source>
        <dbReference type="PIRSR" id="PIRSR634015-3"/>
    </source>
</evidence>
<evidence type="ECO:0000256" key="1">
    <source>
        <dbReference type="ARBA" id="ARBA00000098"/>
    </source>
</evidence>
<dbReference type="SUPFAM" id="SSF48371">
    <property type="entry name" value="ARM repeat"/>
    <property type="match status" value="1"/>
</dbReference>
<reference evidence="16 17" key="1">
    <citation type="submission" date="2016-11" db="EMBL/GenBank/DDBJ databases">
        <authorList>
            <person name="Jaros S."/>
            <person name="Januszkiewicz K."/>
            <person name="Wedrychowicz H."/>
        </authorList>
    </citation>
    <scope>NUCLEOTIDE SEQUENCE [LARGE SCALE GENOMIC DNA]</scope>
    <source>
        <strain evidence="16 17">DSM 24574</strain>
    </source>
</reference>
<proteinExistence type="inferred from homology"/>
<keyword evidence="7" id="KW-0645">Protease</keyword>
<feature type="active site" description="Proton donor" evidence="12">
    <location>
        <position position="401"/>
    </location>
</feature>
<dbReference type="Pfam" id="PF17900">
    <property type="entry name" value="Peptidase_M1_N"/>
    <property type="match status" value="1"/>
</dbReference>
<dbReference type="PANTHER" id="PTHR45726">
    <property type="entry name" value="LEUKOTRIENE A-4 HYDROLASE"/>
    <property type="match status" value="1"/>
</dbReference>
<protein>
    <recommendedName>
        <fullName evidence="5">Aminopeptidase N</fullName>
        <ecNumber evidence="4">3.4.11.2</ecNumber>
    </recommendedName>
</protein>
<keyword evidence="17" id="KW-1185">Reference proteome</keyword>
<dbReference type="SUPFAM" id="SSF63737">
    <property type="entry name" value="Leukotriene A4 hydrolase N-terminal domain"/>
    <property type="match status" value="1"/>
</dbReference>
<dbReference type="AlphaFoldDB" id="A0A1M5XMM6"/>
<evidence type="ECO:0000259" key="15">
    <source>
        <dbReference type="SMART" id="SM01263"/>
    </source>
</evidence>
<keyword evidence="10 14" id="KW-0862">Zinc</keyword>
<dbReference type="InterPro" id="IPR014782">
    <property type="entry name" value="Peptidase_M1_dom"/>
</dbReference>
<dbReference type="GO" id="GO:0016285">
    <property type="term" value="F:alanyl aminopeptidase activity"/>
    <property type="evidence" value="ECO:0007669"/>
    <property type="project" value="UniProtKB-EC"/>
</dbReference>
<dbReference type="GO" id="GO:0006508">
    <property type="term" value="P:proteolysis"/>
    <property type="evidence" value="ECO:0007669"/>
    <property type="project" value="UniProtKB-KW"/>
</dbReference>